<dbReference type="UniPathway" id="UPA00340">
    <property type="reaction ID" value="UER00458"/>
</dbReference>
<keyword evidence="2 6" id="KW-0808">Transferase</keyword>
<comment type="function">
    <text evidence="6">Catalyzes the formation of acetyl phosphate from acetate and ATP. Can also catalyze the reverse reaction.</text>
</comment>
<evidence type="ECO:0000313" key="9">
    <source>
        <dbReference type="Proteomes" id="UP000501676"/>
    </source>
</evidence>
<dbReference type="GO" id="GO:0000287">
    <property type="term" value="F:magnesium ion binding"/>
    <property type="evidence" value="ECO:0007669"/>
    <property type="project" value="UniProtKB-UniRule"/>
</dbReference>
<dbReference type="Gene3D" id="3.30.420.40">
    <property type="match status" value="2"/>
</dbReference>
<dbReference type="SUPFAM" id="SSF53067">
    <property type="entry name" value="Actin-like ATPase domain"/>
    <property type="match status" value="2"/>
</dbReference>
<dbReference type="InterPro" id="IPR000890">
    <property type="entry name" value="Aliphatic_acid_kin_short-chain"/>
</dbReference>
<protein>
    <recommendedName>
        <fullName evidence="6">Acetate kinase</fullName>
        <ecNumber evidence="6">2.7.2.1</ecNumber>
    </recommendedName>
    <alternativeName>
        <fullName evidence="6">Acetokinase</fullName>
    </alternativeName>
</protein>
<dbReference type="GO" id="GO:0005737">
    <property type="term" value="C:cytoplasm"/>
    <property type="evidence" value="ECO:0007669"/>
    <property type="project" value="UniProtKB-SubCell"/>
</dbReference>
<evidence type="ECO:0000256" key="3">
    <source>
        <dbReference type="ARBA" id="ARBA00022741"/>
    </source>
</evidence>
<feature type="binding site" evidence="6">
    <location>
        <position position="383"/>
    </location>
    <ligand>
        <name>Mg(2+)</name>
        <dbReference type="ChEBI" id="CHEBI:18420"/>
    </ligand>
</feature>
<feature type="active site" description="Proton donor/acceptor" evidence="6">
    <location>
        <position position="147"/>
    </location>
</feature>
<feature type="binding site" evidence="6">
    <location>
        <position position="8"/>
    </location>
    <ligand>
        <name>Mg(2+)</name>
        <dbReference type="ChEBI" id="CHEBI:18420"/>
    </ligand>
</feature>
<dbReference type="EMBL" id="CP049228">
    <property type="protein sequence ID" value="QIH23527.1"/>
    <property type="molecule type" value="Genomic_DNA"/>
</dbReference>
<evidence type="ECO:0000256" key="1">
    <source>
        <dbReference type="ARBA" id="ARBA00008748"/>
    </source>
</evidence>
<evidence type="ECO:0000256" key="5">
    <source>
        <dbReference type="ARBA" id="ARBA00022840"/>
    </source>
</evidence>
<dbReference type="PIRSF" id="PIRSF000722">
    <property type="entry name" value="Acetate_prop_kin"/>
    <property type="match status" value="1"/>
</dbReference>
<dbReference type="EC" id="2.7.2.1" evidence="6"/>
<dbReference type="Proteomes" id="UP000501676">
    <property type="component" value="Chromosome"/>
</dbReference>
<dbReference type="PRINTS" id="PR00471">
    <property type="entry name" value="ACETATEKNASE"/>
</dbReference>
<dbReference type="RefSeq" id="WP_164823918.1">
    <property type="nucleotide sequence ID" value="NZ_CP049228.1"/>
</dbReference>
<keyword evidence="6" id="KW-0479">Metal-binding</keyword>
<dbReference type="GO" id="GO:0006085">
    <property type="term" value="P:acetyl-CoA biosynthetic process"/>
    <property type="evidence" value="ECO:0007669"/>
    <property type="project" value="UniProtKB-UniRule"/>
</dbReference>
<evidence type="ECO:0000313" key="8">
    <source>
        <dbReference type="EMBL" id="QIH23527.1"/>
    </source>
</evidence>
<dbReference type="PANTHER" id="PTHR21060:SF15">
    <property type="entry name" value="ACETATE KINASE-RELATED"/>
    <property type="match status" value="1"/>
</dbReference>
<keyword evidence="6" id="KW-0460">Magnesium</keyword>
<comment type="subunit">
    <text evidence="6">Homodimer.</text>
</comment>
<feature type="site" description="Transition state stabilizer" evidence="6">
    <location>
        <position position="240"/>
    </location>
</feature>
<evidence type="ECO:0000256" key="2">
    <source>
        <dbReference type="ARBA" id="ARBA00022679"/>
    </source>
</evidence>
<sequence>MKKILAINSGSSSFKYKLFNYPSEEVVAQGQAQRIGLAGSTFSLKLADGSKYESEIKIPDHKTAIQLLLTWLPKYNVINDLKEIAGIGHRVVAGGEIFSESALIDKEKLQQIYDLSDYAPLHNPYEADGIRDFMQLLPGVPQVAVFDTSFHHTLDPVHYLYSLPYKYYEKYRARKYGAHGTSVRYVSHRAAELLNKPLNTLKMIVCHLGNGASITAIKDGKSYDTSMGFSPVAGITMSTRSGDIDPSVLQYVMKKENISDFNKMINILNNKSGILGISDYSPDMRDIRKRAAAGDVKAKLAKDIFVNRIIKYIGSYYVDMGGLDALVFTAGIGENESLYRQAIVDKLSVLGLKIDEKTNSVNGEKVISAVDSKAKILIIPTNEELVIARDVVRLAKINK</sequence>
<feature type="binding site" evidence="6">
    <location>
        <begin position="283"/>
        <end position="285"/>
    </location>
    <ligand>
        <name>ATP</name>
        <dbReference type="ChEBI" id="CHEBI:30616"/>
    </ligand>
</feature>
<evidence type="ECO:0000256" key="4">
    <source>
        <dbReference type="ARBA" id="ARBA00022777"/>
    </source>
</evidence>
<dbReference type="PROSITE" id="PS01076">
    <property type="entry name" value="ACETATE_KINASE_2"/>
    <property type="match status" value="1"/>
</dbReference>
<feature type="binding site" evidence="6">
    <location>
        <begin position="207"/>
        <end position="211"/>
    </location>
    <ligand>
        <name>ATP</name>
        <dbReference type="ChEBI" id="CHEBI:30616"/>
    </ligand>
</feature>
<dbReference type="Pfam" id="PF00871">
    <property type="entry name" value="Acetate_kinase"/>
    <property type="match status" value="1"/>
</dbReference>
<evidence type="ECO:0000256" key="7">
    <source>
        <dbReference type="RuleBase" id="RU003835"/>
    </source>
</evidence>
<reference evidence="8 9" key="1">
    <citation type="submission" date="2020-02" db="EMBL/GenBank/DDBJ databases">
        <title>Complete genome sequences of six Lactobacillus iners strains isolated from the human vagina.</title>
        <authorList>
            <person name="France M.T."/>
            <person name="Rutt L."/>
            <person name="Narina S."/>
            <person name="Arbaugh S."/>
            <person name="Humphrys M.S."/>
            <person name="Ma B."/>
            <person name="Hayward M.R."/>
            <person name="Relman D."/>
            <person name="Kwon D.S."/>
            <person name="Ravel J."/>
        </authorList>
    </citation>
    <scope>NUCLEOTIDE SEQUENCE [LARGE SCALE GENOMIC DNA]</scope>
    <source>
        <strain evidence="8 9">C0210C1</strain>
    </source>
</reference>
<comment type="cofactor">
    <cofactor evidence="6">
        <name>Mg(2+)</name>
        <dbReference type="ChEBI" id="CHEBI:18420"/>
    </cofactor>
    <cofactor evidence="6">
        <name>Mn(2+)</name>
        <dbReference type="ChEBI" id="CHEBI:29035"/>
    </cofactor>
    <text evidence="6">Mg(2+). Can also accept Mn(2+).</text>
</comment>
<dbReference type="GO" id="GO:0005524">
    <property type="term" value="F:ATP binding"/>
    <property type="evidence" value="ECO:0007669"/>
    <property type="project" value="UniProtKB-KW"/>
</dbReference>
<dbReference type="InterPro" id="IPR043129">
    <property type="entry name" value="ATPase_NBD"/>
</dbReference>
<name>A0A6G7B7T0_9LACO</name>
<dbReference type="NCBIfam" id="TIGR00016">
    <property type="entry name" value="ackA"/>
    <property type="match status" value="1"/>
</dbReference>
<dbReference type="AlphaFoldDB" id="A0A6G7B7T0"/>
<comment type="catalytic activity">
    <reaction evidence="6">
        <text>acetate + ATP = acetyl phosphate + ADP</text>
        <dbReference type="Rhea" id="RHEA:11352"/>
        <dbReference type="ChEBI" id="CHEBI:22191"/>
        <dbReference type="ChEBI" id="CHEBI:30089"/>
        <dbReference type="ChEBI" id="CHEBI:30616"/>
        <dbReference type="ChEBI" id="CHEBI:456216"/>
        <dbReference type="EC" id="2.7.2.1"/>
    </reaction>
</comment>
<keyword evidence="3 6" id="KW-0547">Nucleotide-binding</keyword>
<dbReference type="InterPro" id="IPR023865">
    <property type="entry name" value="Aliphatic_acid_kinase_CS"/>
</dbReference>
<comment type="pathway">
    <text evidence="6">Metabolic intermediate biosynthesis; acetyl-CoA biosynthesis; acetyl-CoA from acetate: step 1/2.</text>
</comment>
<dbReference type="InterPro" id="IPR004372">
    <property type="entry name" value="Ac/propionate_kinase"/>
</dbReference>
<feature type="binding site" evidence="6">
    <location>
        <begin position="331"/>
        <end position="335"/>
    </location>
    <ligand>
        <name>ATP</name>
        <dbReference type="ChEBI" id="CHEBI:30616"/>
    </ligand>
</feature>
<keyword evidence="6" id="KW-0963">Cytoplasm</keyword>
<keyword evidence="4 6" id="KW-0418">Kinase</keyword>
<evidence type="ECO:0000256" key="6">
    <source>
        <dbReference type="HAMAP-Rule" id="MF_00020"/>
    </source>
</evidence>
<feature type="binding site" evidence="6">
    <location>
        <position position="15"/>
    </location>
    <ligand>
        <name>ATP</name>
        <dbReference type="ChEBI" id="CHEBI:30616"/>
    </ligand>
</feature>
<dbReference type="PROSITE" id="PS01075">
    <property type="entry name" value="ACETATE_KINASE_1"/>
    <property type="match status" value="1"/>
</dbReference>
<comment type="similarity">
    <text evidence="1 6 7">Belongs to the acetokinase family.</text>
</comment>
<dbReference type="GO" id="GO:0008776">
    <property type="term" value="F:acetate kinase activity"/>
    <property type="evidence" value="ECO:0007669"/>
    <property type="project" value="UniProtKB-UniRule"/>
</dbReference>
<dbReference type="PANTHER" id="PTHR21060">
    <property type="entry name" value="ACETATE KINASE"/>
    <property type="match status" value="1"/>
</dbReference>
<organism evidence="8 9">
    <name type="scientific">Lactobacillus iners</name>
    <dbReference type="NCBI Taxonomy" id="147802"/>
    <lineage>
        <taxon>Bacteria</taxon>
        <taxon>Bacillati</taxon>
        <taxon>Bacillota</taxon>
        <taxon>Bacilli</taxon>
        <taxon>Lactobacillales</taxon>
        <taxon>Lactobacillaceae</taxon>
        <taxon>Lactobacillus</taxon>
    </lineage>
</organism>
<dbReference type="GO" id="GO:0006083">
    <property type="term" value="P:acetate metabolic process"/>
    <property type="evidence" value="ECO:0007669"/>
    <property type="project" value="TreeGrafter"/>
</dbReference>
<dbReference type="CDD" id="cd24010">
    <property type="entry name" value="ASKHA_NBD_AcK_PK"/>
    <property type="match status" value="1"/>
</dbReference>
<comment type="subcellular location">
    <subcellularLocation>
        <location evidence="6">Cytoplasm</location>
    </subcellularLocation>
</comment>
<gene>
    <name evidence="6" type="primary">ackA</name>
    <name evidence="8" type="ORF">G6Z83_02065</name>
</gene>
<feature type="binding site" evidence="6">
    <location>
        <position position="90"/>
    </location>
    <ligand>
        <name>substrate</name>
    </ligand>
</feature>
<keyword evidence="5 6" id="KW-0067">ATP-binding</keyword>
<proteinExistence type="inferred from homology"/>
<dbReference type="HAMAP" id="MF_00020">
    <property type="entry name" value="Acetate_kinase"/>
    <property type="match status" value="1"/>
</dbReference>
<feature type="site" description="Transition state stabilizer" evidence="6">
    <location>
        <position position="179"/>
    </location>
</feature>
<accession>A0A6G7B7T0</accession>